<dbReference type="Gene3D" id="3.30.70.270">
    <property type="match status" value="1"/>
</dbReference>
<gene>
    <name evidence="4" type="ORF">SKAU_G00419040</name>
</gene>
<evidence type="ECO:0000259" key="3">
    <source>
        <dbReference type="PROSITE" id="PS50158"/>
    </source>
</evidence>
<dbReference type="PANTHER" id="PTHR37984">
    <property type="entry name" value="PROTEIN CBG26694"/>
    <property type="match status" value="1"/>
</dbReference>
<dbReference type="Pfam" id="PF00098">
    <property type="entry name" value="zf-CCHC"/>
    <property type="match status" value="1"/>
</dbReference>
<keyword evidence="1" id="KW-0862">Zinc</keyword>
<comment type="caution">
    <text evidence="4">The sequence shown here is derived from an EMBL/GenBank/DDBJ whole genome shotgun (WGS) entry which is preliminary data.</text>
</comment>
<dbReference type="SMART" id="SM00343">
    <property type="entry name" value="ZnF_C2HC"/>
    <property type="match status" value="2"/>
</dbReference>
<dbReference type="InterPro" id="IPR050951">
    <property type="entry name" value="Retrovirus_Pol_polyprotein"/>
</dbReference>
<accession>A0A9Q1E689</accession>
<evidence type="ECO:0000256" key="2">
    <source>
        <dbReference type="SAM" id="MobiDB-lite"/>
    </source>
</evidence>
<evidence type="ECO:0000313" key="4">
    <source>
        <dbReference type="EMBL" id="KAJ8333008.1"/>
    </source>
</evidence>
<proteinExistence type="predicted"/>
<dbReference type="OrthoDB" id="10066365at2759"/>
<dbReference type="AlphaFoldDB" id="A0A9Q1E689"/>
<feature type="region of interest" description="Disordered" evidence="2">
    <location>
        <begin position="256"/>
        <end position="287"/>
    </location>
</feature>
<dbReference type="GO" id="GO:0008270">
    <property type="term" value="F:zinc ion binding"/>
    <property type="evidence" value="ECO:0007669"/>
    <property type="project" value="UniProtKB-KW"/>
</dbReference>
<reference evidence="4" key="1">
    <citation type="journal article" date="2023" name="Science">
        <title>Genome structures resolve the early diversification of teleost fishes.</title>
        <authorList>
            <person name="Parey E."/>
            <person name="Louis A."/>
            <person name="Montfort J."/>
            <person name="Bouchez O."/>
            <person name="Roques C."/>
            <person name="Iampietro C."/>
            <person name="Lluch J."/>
            <person name="Castinel A."/>
            <person name="Donnadieu C."/>
            <person name="Desvignes T."/>
            <person name="Floi Bucao C."/>
            <person name="Jouanno E."/>
            <person name="Wen M."/>
            <person name="Mejri S."/>
            <person name="Dirks R."/>
            <person name="Jansen H."/>
            <person name="Henkel C."/>
            <person name="Chen W.J."/>
            <person name="Zahm M."/>
            <person name="Cabau C."/>
            <person name="Klopp C."/>
            <person name="Thompson A.W."/>
            <person name="Robinson-Rechavi M."/>
            <person name="Braasch I."/>
            <person name="Lecointre G."/>
            <person name="Bobe J."/>
            <person name="Postlethwait J.H."/>
            <person name="Berthelot C."/>
            <person name="Roest Crollius H."/>
            <person name="Guiguen Y."/>
        </authorList>
    </citation>
    <scope>NUCLEOTIDE SEQUENCE</scope>
    <source>
        <strain evidence="4">WJC10195</strain>
    </source>
</reference>
<dbReference type="PANTHER" id="PTHR37984:SF5">
    <property type="entry name" value="PROTEIN NYNRIN-LIKE"/>
    <property type="match status" value="1"/>
</dbReference>
<sequence>MTQQAVLEYQRLRAVVRRTIKRANRAVWRRFCSTFGREICMTDVWRIVKKMRGCGGMRRVPVLVDGDLVARSDGEKANMLARTLSGEAGDVRLSAECLRQRREVMEERRELCHKKMVFHSVLDVEFTMLELTLAVKRAGNSSPGQDLVCYEMLRHVSEKNVTNFAREHRDLMSRLISFWPHYESWLQHLSFGDMEEQMLRDQLIERAANTRIRDRLLLEPDLTLAKAETLALQIEAGLRNAGILSDATTTTAASMRAIHKQPRRSRQWEKKKPASTPAPAELQKTGNRRSCYRCGSTNHLANKPSCPAVKVTCNSCGKVGHFSKVCRSGQKEQDHDDNLRRVLHALNVAGLKLNMQKCKFNQTSLRFLGHTISKEGLHPDQDRVSAVANAPAPHDTSSLQSFLGLASWLPLPTTGDAEEEPDMVAPVFMNPLHAISVPEFTAAC</sequence>
<evidence type="ECO:0000256" key="1">
    <source>
        <dbReference type="PROSITE-ProRule" id="PRU00047"/>
    </source>
</evidence>
<dbReference type="PROSITE" id="PS50158">
    <property type="entry name" value="ZF_CCHC"/>
    <property type="match status" value="1"/>
</dbReference>
<name>A0A9Q1E689_SYNKA</name>
<protein>
    <recommendedName>
        <fullName evidence="3">CCHC-type domain-containing protein</fullName>
    </recommendedName>
</protein>
<keyword evidence="1" id="KW-0479">Metal-binding</keyword>
<feature type="domain" description="CCHC-type" evidence="3">
    <location>
        <begin position="313"/>
        <end position="328"/>
    </location>
</feature>
<dbReference type="InterPro" id="IPR036875">
    <property type="entry name" value="Znf_CCHC_sf"/>
</dbReference>
<dbReference type="GO" id="GO:0003676">
    <property type="term" value="F:nucleic acid binding"/>
    <property type="evidence" value="ECO:0007669"/>
    <property type="project" value="InterPro"/>
</dbReference>
<dbReference type="Gene3D" id="4.10.60.10">
    <property type="entry name" value="Zinc finger, CCHC-type"/>
    <property type="match status" value="1"/>
</dbReference>
<dbReference type="SUPFAM" id="SSF57756">
    <property type="entry name" value="Retrovirus zinc finger-like domains"/>
    <property type="match status" value="1"/>
</dbReference>
<organism evidence="4 5">
    <name type="scientific">Synaphobranchus kaupii</name>
    <name type="common">Kaup's arrowtooth eel</name>
    <dbReference type="NCBI Taxonomy" id="118154"/>
    <lineage>
        <taxon>Eukaryota</taxon>
        <taxon>Metazoa</taxon>
        <taxon>Chordata</taxon>
        <taxon>Craniata</taxon>
        <taxon>Vertebrata</taxon>
        <taxon>Euteleostomi</taxon>
        <taxon>Actinopterygii</taxon>
        <taxon>Neopterygii</taxon>
        <taxon>Teleostei</taxon>
        <taxon>Anguilliformes</taxon>
        <taxon>Synaphobranchidae</taxon>
        <taxon>Synaphobranchus</taxon>
    </lineage>
</organism>
<dbReference type="InterPro" id="IPR043128">
    <property type="entry name" value="Rev_trsase/Diguanyl_cyclase"/>
</dbReference>
<dbReference type="Proteomes" id="UP001152622">
    <property type="component" value="Chromosome 24"/>
</dbReference>
<dbReference type="SUPFAM" id="SSF56672">
    <property type="entry name" value="DNA/RNA polymerases"/>
    <property type="match status" value="1"/>
</dbReference>
<keyword evidence="5" id="KW-1185">Reference proteome</keyword>
<dbReference type="EMBL" id="JAINUF010000024">
    <property type="protein sequence ID" value="KAJ8333008.1"/>
    <property type="molecule type" value="Genomic_DNA"/>
</dbReference>
<keyword evidence="1" id="KW-0863">Zinc-finger</keyword>
<dbReference type="InterPro" id="IPR001878">
    <property type="entry name" value="Znf_CCHC"/>
</dbReference>
<dbReference type="InterPro" id="IPR043502">
    <property type="entry name" value="DNA/RNA_pol_sf"/>
</dbReference>
<evidence type="ECO:0000313" key="5">
    <source>
        <dbReference type="Proteomes" id="UP001152622"/>
    </source>
</evidence>